<comment type="caution">
    <text evidence="3">The sequence shown here is derived from an EMBL/GenBank/DDBJ whole genome shotgun (WGS) entry which is preliminary data.</text>
</comment>
<dbReference type="Gene3D" id="1.25.10.10">
    <property type="entry name" value="Leucine-rich Repeat Variant"/>
    <property type="match status" value="1"/>
</dbReference>
<keyword evidence="4" id="KW-1185">Reference proteome</keyword>
<evidence type="ECO:0000259" key="2">
    <source>
        <dbReference type="PROSITE" id="PS50097"/>
    </source>
</evidence>
<dbReference type="Proteomes" id="UP001627154">
    <property type="component" value="Unassembled WGS sequence"/>
</dbReference>
<evidence type="ECO:0000256" key="1">
    <source>
        <dbReference type="SAM" id="MobiDB-lite"/>
    </source>
</evidence>
<dbReference type="Pfam" id="PF24768">
    <property type="entry name" value="ARM_ARMC5"/>
    <property type="match status" value="1"/>
</dbReference>
<protein>
    <recommendedName>
        <fullName evidence="2">BTB domain-containing protein</fullName>
    </recommendedName>
</protein>
<dbReference type="AlphaFoldDB" id="A0ABD2WUX2"/>
<dbReference type="InterPro" id="IPR016024">
    <property type="entry name" value="ARM-type_fold"/>
</dbReference>
<evidence type="ECO:0000313" key="4">
    <source>
        <dbReference type="Proteomes" id="UP001627154"/>
    </source>
</evidence>
<sequence>MSSSEQTVVTPRIVNNEIDFSIVSRDGRKEHYPQELQKRIDRQDKRSVISCLGRIKADAENNENLSKSKTTLDILVHLLCYPDHEVVNAAISVLANVCLVYEARLKVENTKIVCNTLKIITEKPKGNDVLLCRAWRLIGNLSACRSFAQAFIKAGAFEILSDQLSSKSSTAFNLMAIRAVRNILTSYNESRSRSSIHNIIAAMKSIFLAASKKLNETKYVALNDTCMKTMLIFATLVKDDHECAKHLIQDDDNDILKTILLLYEQNDEIAIKCIYHLSKIPECRLELGVCNVIKVIVTTINNTNASHHLLSKIVSTLCYFCRDGTHRYKIRCESGVHIMMNILKNKEHQRLHPEILHALTLFTYDDDSLLVMVQNGILDIIAEKLSIMVEECKITRNESSTSLKRKVEFSSNTNYFEAKCYRKNSGRYSLDYPREDWSPKSSKSGSSSPPPSPPSRIVEEMEDTMHSTEDDYSPVCSDAEMDNENQEEIVSLTGFSPAIVDDSQDLGKSCKYEFNRTVNACTLSLLNTLSFPIYTVEKLSDPALIKPLTAYIKFTKNEKASNILKRIVAKVVYFLPLLKQGFALEVESLHNAEQYISQLRSVAEQGGVVGELQNILLRSHEDRPIVVVSIPFLIKTKTILRTLLLNETYSGLRLLFDILANQNHDLYEASIVAICKLANTLNLKPDPAFQNRTDSTAESIAGRERSSSGTSTMVTFELDDGSTVETCRQMLCEHSEVFSAMFEGGFSESGKRRVKLSETSKDGLKVLIYAMTGGRHCLDRPIEALLDAVLLADRFLMSDISEMLVEASLRSLDYSRLYRAWKWSRKNCCDELKLFCVESFLTMNMSSAQRISAFREFAADENFNEFLKTAQESITLVRHWFTDDDVRVYGWSWEKAKWKIDKVVGDVTFTGH</sequence>
<dbReference type="EMBL" id="JBJJXI010000069">
    <property type="protein sequence ID" value="KAL3396778.1"/>
    <property type="molecule type" value="Genomic_DNA"/>
</dbReference>
<gene>
    <name evidence="3" type="ORF">TKK_009363</name>
</gene>
<dbReference type="PANTHER" id="PTHR23312:SF8">
    <property type="entry name" value="ARMADILLO REPEAT-CONTAINING PROTEIN 5"/>
    <property type="match status" value="1"/>
</dbReference>
<evidence type="ECO:0000313" key="3">
    <source>
        <dbReference type="EMBL" id="KAL3396778.1"/>
    </source>
</evidence>
<name>A0ABD2WUX2_9HYME</name>
<dbReference type="InterPro" id="IPR055445">
    <property type="entry name" value="ARM_ARMC5"/>
</dbReference>
<dbReference type="Pfam" id="PF00651">
    <property type="entry name" value="BTB"/>
    <property type="match status" value="1"/>
</dbReference>
<feature type="domain" description="BTB" evidence="2">
    <location>
        <begin position="712"/>
        <end position="780"/>
    </location>
</feature>
<dbReference type="PROSITE" id="PS50097">
    <property type="entry name" value="BTB"/>
    <property type="match status" value="1"/>
</dbReference>
<dbReference type="InterPro" id="IPR011989">
    <property type="entry name" value="ARM-like"/>
</dbReference>
<reference evidence="3 4" key="1">
    <citation type="journal article" date="2024" name="bioRxiv">
        <title>A reference genome for Trichogramma kaykai: A tiny desert-dwelling parasitoid wasp with competing sex-ratio distorters.</title>
        <authorList>
            <person name="Culotta J."/>
            <person name="Lindsey A.R."/>
        </authorList>
    </citation>
    <scope>NUCLEOTIDE SEQUENCE [LARGE SCALE GENOMIC DNA]</scope>
    <source>
        <strain evidence="3 4">KSX58</strain>
    </source>
</reference>
<dbReference type="PANTHER" id="PTHR23312">
    <property type="entry name" value="ARMC5 ARMADILLO REPEAT-CONTAINING -RELATED"/>
    <property type="match status" value="1"/>
</dbReference>
<dbReference type="SMART" id="SM00225">
    <property type="entry name" value="BTB"/>
    <property type="match status" value="1"/>
</dbReference>
<feature type="region of interest" description="Disordered" evidence="1">
    <location>
        <begin position="432"/>
        <end position="457"/>
    </location>
</feature>
<dbReference type="SUPFAM" id="SSF48371">
    <property type="entry name" value="ARM repeat"/>
    <property type="match status" value="1"/>
</dbReference>
<dbReference type="InterPro" id="IPR000210">
    <property type="entry name" value="BTB/POZ_dom"/>
</dbReference>
<dbReference type="InterPro" id="IPR011333">
    <property type="entry name" value="SKP1/BTB/POZ_sf"/>
</dbReference>
<dbReference type="Gene3D" id="3.30.710.10">
    <property type="entry name" value="Potassium Channel Kv1.1, Chain A"/>
    <property type="match status" value="1"/>
</dbReference>
<dbReference type="SUPFAM" id="SSF54695">
    <property type="entry name" value="POZ domain"/>
    <property type="match status" value="1"/>
</dbReference>
<proteinExistence type="predicted"/>
<accession>A0ABD2WUX2</accession>
<organism evidence="3 4">
    <name type="scientific">Trichogramma kaykai</name>
    <dbReference type="NCBI Taxonomy" id="54128"/>
    <lineage>
        <taxon>Eukaryota</taxon>
        <taxon>Metazoa</taxon>
        <taxon>Ecdysozoa</taxon>
        <taxon>Arthropoda</taxon>
        <taxon>Hexapoda</taxon>
        <taxon>Insecta</taxon>
        <taxon>Pterygota</taxon>
        <taxon>Neoptera</taxon>
        <taxon>Endopterygota</taxon>
        <taxon>Hymenoptera</taxon>
        <taxon>Apocrita</taxon>
        <taxon>Proctotrupomorpha</taxon>
        <taxon>Chalcidoidea</taxon>
        <taxon>Trichogrammatidae</taxon>
        <taxon>Trichogramma</taxon>
    </lineage>
</organism>